<accession>A0A4P6JKT3</accession>
<dbReference type="AlphaFoldDB" id="A0A4P6JKT3"/>
<evidence type="ECO:0000313" key="1">
    <source>
        <dbReference type="EMBL" id="QBD75582.1"/>
    </source>
</evidence>
<organism evidence="1 2">
    <name type="scientific">Ktedonosporobacter rubrisoli</name>
    <dbReference type="NCBI Taxonomy" id="2509675"/>
    <lineage>
        <taxon>Bacteria</taxon>
        <taxon>Bacillati</taxon>
        <taxon>Chloroflexota</taxon>
        <taxon>Ktedonobacteria</taxon>
        <taxon>Ktedonobacterales</taxon>
        <taxon>Ktedonosporobacteraceae</taxon>
        <taxon>Ktedonosporobacter</taxon>
    </lineage>
</organism>
<reference evidence="1 2" key="1">
    <citation type="submission" date="2019-01" db="EMBL/GenBank/DDBJ databases">
        <title>Ktedonosporobacter rubrisoli SCAWS-G2.</title>
        <authorList>
            <person name="Huang Y."/>
            <person name="Yan B."/>
        </authorList>
    </citation>
    <scope>NUCLEOTIDE SEQUENCE [LARGE SCALE GENOMIC DNA]</scope>
    <source>
        <strain evidence="1 2">SCAWS-G2</strain>
    </source>
</reference>
<gene>
    <name evidence="1" type="ORF">EPA93_06015</name>
</gene>
<sequence>MSTSEMTLRQLLITMDFHLRGLDELQNELISRARVQEHYEQRCEELIPVLREIVDCLNTLQVETTVDEQLIARKDELVALFISVLSFSNLYGS</sequence>
<dbReference type="KEGG" id="kbs:EPA93_06015"/>
<proteinExistence type="predicted"/>
<dbReference type="RefSeq" id="WP_129886180.1">
    <property type="nucleotide sequence ID" value="NZ_CP035758.1"/>
</dbReference>
<keyword evidence="2" id="KW-1185">Reference proteome</keyword>
<dbReference type="Proteomes" id="UP000290365">
    <property type="component" value="Chromosome"/>
</dbReference>
<name>A0A4P6JKT3_KTERU</name>
<evidence type="ECO:0000313" key="2">
    <source>
        <dbReference type="Proteomes" id="UP000290365"/>
    </source>
</evidence>
<protein>
    <submittedName>
        <fullName evidence="1">Uncharacterized protein</fullName>
    </submittedName>
</protein>
<dbReference type="EMBL" id="CP035758">
    <property type="protein sequence ID" value="QBD75582.1"/>
    <property type="molecule type" value="Genomic_DNA"/>
</dbReference>